<feature type="compositionally biased region" description="Basic residues" evidence="1">
    <location>
        <begin position="145"/>
        <end position="157"/>
    </location>
</feature>
<gene>
    <name evidence="3" type="ORF">APLA_LOCUS1154</name>
</gene>
<dbReference type="PANTHER" id="PTHR21505">
    <property type="entry name" value="MADF DOMAIN-CONTAINING PROTEIN-RELATED"/>
    <property type="match status" value="1"/>
</dbReference>
<dbReference type="PROSITE" id="PS51029">
    <property type="entry name" value="MADF"/>
    <property type="match status" value="1"/>
</dbReference>
<dbReference type="InterPro" id="IPR006578">
    <property type="entry name" value="MADF-dom"/>
</dbReference>
<dbReference type="AlphaFoldDB" id="A0A8S0YSI5"/>
<feature type="domain" description="MADF" evidence="2">
    <location>
        <begin position="16"/>
        <end position="114"/>
    </location>
</feature>
<dbReference type="EMBL" id="CADEBD010000055">
    <property type="protein sequence ID" value="CAB3222305.1"/>
    <property type="molecule type" value="Genomic_DNA"/>
</dbReference>
<evidence type="ECO:0000313" key="3">
    <source>
        <dbReference type="EMBL" id="CAB3222305.1"/>
    </source>
</evidence>
<name>A0A8S0YSI5_ARCPL</name>
<proteinExistence type="predicted"/>
<comment type="caution">
    <text evidence="3">The sequence shown here is derived from an EMBL/GenBank/DDBJ whole genome shotgun (WGS) entry which is preliminary data.</text>
</comment>
<reference evidence="3 4" key="1">
    <citation type="submission" date="2020-04" db="EMBL/GenBank/DDBJ databases">
        <authorList>
            <person name="Wallbank WR R."/>
            <person name="Pardo Diaz C."/>
            <person name="Kozak K."/>
            <person name="Martin S."/>
            <person name="Jiggins C."/>
            <person name="Moest M."/>
            <person name="Warren A I."/>
            <person name="Byers J.R.P. K."/>
            <person name="Montejo-Kovacevich G."/>
            <person name="Yen C E."/>
        </authorList>
    </citation>
    <scope>NUCLEOTIDE SEQUENCE [LARGE SCALE GENOMIC DNA]</scope>
</reference>
<organism evidence="3 4">
    <name type="scientific">Arctia plantaginis</name>
    <name type="common">Wood tiger moth</name>
    <name type="synonym">Phalaena plantaginis</name>
    <dbReference type="NCBI Taxonomy" id="874455"/>
    <lineage>
        <taxon>Eukaryota</taxon>
        <taxon>Metazoa</taxon>
        <taxon>Ecdysozoa</taxon>
        <taxon>Arthropoda</taxon>
        <taxon>Hexapoda</taxon>
        <taxon>Insecta</taxon>
        <taxon>Pterygota</taxon>
        <taxon>Neoptera</taxon>
        <taxon>Endopterygota</taxon>
        <taxon>Lepidoptera</taxon>
        <taxon>Glossata</taxon>
        <taxon>Ditrysia</taxon>
        <taxon>Noctuoidea</taxon>
        <taxon>Erebidae</taxon>
        <taxon>Arctiinae</taxon>
        <taxon>Arctia</taxon>
    </lineage>
</organism>
<evidence type="ECO:0000259" key="2">
    <source>
        <dbReference type="PROSITE" id="PS51029"/>
    </source>
</evidence>
<accession>A0A8S0YSI5</accession>
<dbReference type="SMART" id="SM00595">
    <property type="entry name" value="MADF"/>
    <property type="match status" value="1"/>
</dbReference>
<dbReference type="Pfam" id="PF10545">
    <property type="entry name" value="MADF_DNA_bdg"/>
    <property type="match status" value="1"/>
</dbReference>
<dbReference type="OrthoDB" id="125347at2759"/>
<evidence type="ECO:0000256" key="1">
    <source>
        <dbReference type="SAM" id="MobiDB-lite"/>
    </source>
</evidence>
<feature type="region of interest" description="Disordered" evidence="1">
    <location>
        <begin position="145"/>
        <end position="184"/>
    </location>
</feature>
<evidence type="ECO:0000313" key="4">
    <source>
        <dbReference type="Proteomes" id="UP000494256"/>
    </source>
</evidence>
<dbReference type="Proteomes" id="UP000494256">
    <property type="component" value="Unassembled WGS sequence"/>
</dbReference>
<dbReference type="PANTHER" id="PTHR21505:SF12">
    <property type="entry name" value="MADF DOMAIN-CONTAINING PROTEIN-RELATED"/>
    <property type="match status" value="1"/>
</dbReference>
<protein>
    <recommendedName>
        <fullName evidence="2">MADF domain-containing protein</fullName>
    </recommendedName>
</protein>
<sequence length="266" mass="31385">MASVLEDGWTEKNSLELIREYKKKPLLWDKKNRYFYNTNMKRTAWEEIGEAMKISADQCKHKIHYLVSYFRKENDKILKSLKNLTGDRRIVSSRPYRSRWFAFEEMTFLLDTGAERKRQQNEYSNETDENSEDTSTIKLSLQRQRLKQSYRPAKKVRVMSGNNQTKVSERETEAGPSQTPSERDEEIVSFTTFISNKMKKYSDTTKNAVQQAICDIIFKADQNAYESNYYNKLSIIDAVEDPLSEETFEEYVEQKPIIKINYSDSD</sequence>